<dbReference type="Gene3D" id="3.40.630.30">
    <property type="match status" value="1"/>
</dbReference>
<dbReference type="InterPro" id="IPR016181">
    <property type="entry name" value="Acyl_CoA_acyltransferase"/>
</dbReference>
<accession>A0A2T0W7R4</accession>
<evidence type="ECO:0000313" key="3">
    <source>
        <dbReference type="Proteomes" id="UP000238205"/>
    </source>
</evidence>
<dbReference type="PROSITE" id="PS51186">
    <property type="entry name" value="GNAT"/>
    <property type="match status" value="1"/>
</dbReference>
<keyword evidence="3" id="KW-1185">Reference proteome</keyword>
<dbReference type="CDD" id="cd04301">
    <property type="entry name" value="NAT_SF"/>
    <property type="match status" value="1"/>
</dbReference>
<dbReference type="InterPro" id="IPR050276">
    <property type="entry name" value="MshD_Acetyltransferase"/>
</dbReference>
<protein>
    <submittedName>
        <fullName evidence="2">Diamine N-acetyltransferase</fullName>
    </submittedName>
</protein>
<dbReference type="EMBL" id="PVTO01000009">
    <property type="protein sequence ID" value="PRY82732.1"/>
    <property type="molecule type" value="Genomic_DNA"/>
</dbReference>
<dbReference type="InterPro" id="IPR000182">
    <property type="entry name" value="GNAT_dom"/>
</dbReference>
<organism evidence="2 3">
    <name type="scientific">Alkalibacterium olivapovliticus</name>
    <dbReference type="NCBI Taxonomy" id="99907"/>
    <lineage>
        <taxon>Bacteria</taxon>
        <taxon>Bacillati</taxon>
        <taxon>Bacillota</taxon>
        <taxon>Bacilli</taxon>
        <taxon>Lactobacillales</taxon>
        <taxon>Carnobacteriaceae</taxon>
        <taxon>Alkalibacterium</taxon>
    </lineage>
</organism>
<evidence type="ECO:0000313" key="2">
    <source>
        <dbReference type="EMBL" id="PRY82732.1"/>
    </source>
</evidence>
<feature type="domain" description="N-acetyltransferase" evidence="1">
    <location>
        <begin position="2"/>
        <end position="149"/>
    </location>
</feature>
<gene>
    <name evidence="2" type="ORF">CLV38_10961</name>
</gene>
<name>A0A2T0W7R4_9LACT</name>
<dbReference type="AlphaFoldDB" id="A0A2T0W7R4"/>
<dbReference type="Proteomes" id="UP000238205">
    <property type="component" value="Unassembled WGS sequence"/>
</dbReference>
<dbReference type="GO" id="GO:0016747">
    <property type="term" value="F:acyltransferase activity, transferring groups other than amino-acyl groups"/>
    <property type="evidence" value="ECO:0007669"/>
    <property type="project" value="InterPro"/>
</dbReference>
<dbReference type="RefSeq" id="WP_106192827.1">
    <property type="nucleotide sequence ID" value="NZ_PVTO01000009.1"/>
</dbReference>
<dbReference type="PANTHER" id="PTHR43617">
    <property type="entry name" value="L-AMINO ACID N-ACETYLTRANSFERASE"/>
    <property type="match status" value="1"/>
</dbReference>
<evidence type="ECO:0000259" key="1">
    <source>
        <dbReference type="PROSITE" id="PS51186"/>
    </source>
</evidence>
<dbReference type="Pfam" id="PF00583">
    <property type="entry name" value="Acetyltransf_1"/>
    <property type="match status" value="1"/>
</dbReference>
<sequence length="149" mass="17098">MIKLETVNESNWRDVINIEVANTQRGFIESNRQSLLEAAYDTSLKWHPFVASKDQECVGFTMIGAYDSTEHYIWLDRVMLSEDYQGKGLGTEMLDAVVQLIKEKWVVKEIILSVTPDNKQAIAFYANYGFEWLDKTDPANGEQLMRLAV</sequence>
<comment type="caution">
    <text evidence="2">The sequence shown here is derived from an EMBL/GenBank/DDBJ whole genome shotgun (WGS) entry which is preliminary data.</text>
</comment>
<keyword evidence="2" id="KW-0808">Transferase</keyword>
<dbReference type="SUPFAM" id="SSF55729">
    <property type="entry name" value="Acyl-CoA N-acyltransferases (Nat)"/>
    <property type="match status" value="1"/>
</dbReference>
<proteinExistence type="predicted"/>
<dbReference type="OrthoDB" id="9127144at2"/>
<reference evidence="2 3" key="1">
    <citation type="submission" date="2018-03" db="EMBL/GenBank/DDBJ databases">
        <title>Genomic Encyclopedia of Archaeal and Bacterial Type Strains, Phase II (KMG-II): from individual species to whole genera.</title>
        <authorList>
            <person name="Goeker M."/>
        </authorList>
    </citation>
    <scope>NUCLEOTIDE SEQUENCE [LARGE SCALE GENOMIC DNA]</scope>
    <source>
        <strain evidence="2 3">DSM 13175</strain>
    </source>
</reference>